<sequence length="80" mass="9269">MCNHDLAFVTMDWTMSLWLLGLAWTVSKLSALRWPLFFSCYLERSLATCKLQHSLQTMHHPPRLSPRKRLACQITHPSAS</sequence>
<accession>A0A9P7JQW2</accession>
<dbReference type="AlphaFoldDB" id="A0A9P7JQW2"/>
<proteinExistence type="predicted"/>
<gene>
    <name evidence="1" type="ORF">F5147DRAFT_711629</name>
</gene>
<dbReference type="EMBL" id="JABBWM010000057">
    <property type="protein sequence ID" value="KAG2099550.1"/>
    <property type="molecule type" value="Genomic_DNA"/>
</dbReference>
<dbReference type="Proteomes" id="UP000823399">
    <property type="component" value="Unassembled WGS sequence"/>
</dbReference>
<comment type="caution">
    <text evidence="1">The sequence shown here is derived from an EMBL/GenBank/DDBJ whole genome shotgun (WGS) entry which is preliminary data.</text>
</comment>
<evidence type="ECO:0000313" key="2">
    <source>
        <dbReference type="Proteomes" id="UP000823399"/>
    </source>
</evidence>
<name>A0A9P7JQW2_9AGAM</name>
<protein>
    <submittedName>
        <fullName evidence="1">Uncharacterized protein</fullName>
    </submittedName>
</protein>
<reference evidence="1" key="1">
    <citation type="journal article" date="2020" name="New Phytol.">
        <title>Comparative genomics reveals dynamic genome evolution in host specialist ectomycorrhizal fungi.</title>
        <authorList>
            <person name="Lofgren L.A."/>
            <person name="Nguyen N.H."/>
            <person name="Vilgalys R."/>
            <person name="Ruytinx J."/>
            <person name="Liao H.L."/>
            <person name="Branco S."/>
            <person name="Kuo A."/>
            <person name="LaButti K."/>
            <person name="Lipzen A."/>
            <person name="Andreopoulos W."/>
            <person name="Pangilinan J."/>
            <person name="Riley R."/>
            <person name="Hundley H."/>
            <person name="Na H."/>
            <person name="Barry K."/>
            <person name="Grigoriev I.V."/>
            <person name="Stajich J.E."/>
            <person name="Kennedy P.G."/>
        </authorList>
    </citation>
    <scope>NUCLEOTIDE SEQUENCE</scope>
    <source>
        <strain evidence="1">FC423</strain>
    </source>
</reference>
<dbReference type="GeneID" id="64700589"/>
<evidence type="ECO:0000313" key="1">
    <source>
        <dbReference type="EMBL" id="KAG2099550.1"/>
    </source>
</evidence>
<keyword evidence="2" id="KW-1185">Reference proteome</keyword>
<dbReference type="RefSeq" id="XP_041289198.1">
    <property type="nucleotide sequence ID" value="XM_041438330.1"/>
</dbReference>
<organism evidence="1 2">
    <name type="scientific">Suillus discolor</name>
    <dbReference type="NCBI Taxonomy" id="1912936"/>
    <lineage>
        <taxon>Eukaryota</taxon>
        <taxon>Fungi</taxon>
        <taxon>Dikarya</taxon>
        <taxon>Basidiomycota</taxon>
        <taxon>Agaricomycotina</taxon>
        <taxon>Agaricomycetes</taxon>
        <taxon>Agaricomycetidae</taxon>
        <taxon>Boletales</taxon>
        <taxon>Suillineae</taxon>
        <taxon>Suillaceae</taxon>
        <taxon>Suillus</taxon>
    </lineage>
</organism>